<dbReference type="RefSeq" id="WP_346033635.1">
    <property type="nucleotide sequence ID" value="NZ_BAABHV010000021.1"/>
</dbReference>
<proteinExistence type="predicted"/>
<keyword evidence="2" id="KW-0732">Signal</keyword>
<evidence type="ECO:0000259" key="3">
    <source>
        <dbReference type="Pfam" id="PF13767"/>
    </source>
</evidence>
<reference evidence="5" key="1">
    <citation type="journal article" date="2019" name="Int. J. Syst. Evol. Microbiol.">
        <title>The Global Catalogue of Microorganisms (GCM) 10K type strain sequencing project: providing services to taxonomists for standard genome sequencing and annotation.</title>
        <authorList>
            <consortium name="The Broad Institute Genomics Platform"/>
            <consortium name="The Broad Institute Genome Sequencing Center for Infectious Disease"/>
            <person name="Wu L."/>
            <person name="Ma J."/>
        </authorList>
    </citation>
    <scope>NUCLEOTIDE SEQUENCE [LARGE SCALE GENOMIC DNA]</scope>
    <source>
        <strain evidence="5">JCM 18014</strain>
    </source>
</reference>
<dbReference type="Proteomes" id="UP001500518">
    <property type="component" value="Unassembled WGS sequence"/>
</dbReference>
<feature type="region of interest" description="Disordered" evidence="1">
    <location>
        <begin position="22"/>
        <end position="45"/>
    </location>
</feature>
<accession>A0ABP9KJ79</accession>
<protein>
    <recommendedName>
        <fullName evidence="3">DUF4168 domain-containing protein</fullName>
    </recommendedName>
</protein>
<feature type="chain" id="PRO_5045629764" description="DUF4168 domain-containing protein" evidence="2">
    <location>
        <begin position="22"/>
        <end position="124"/>
    </location>
</feature>
<dbReference type="Pfam" id="PF13767">
    <property type="entry name" value="DUF4168"/>
    <property type="match status" value="1"/>
</dbReference>
<gene>
    <name evidence="4" type="ORF">GCM10023208_28000</name>
</gene>
<evidence type="ECO:0000256" key="1">
    <source>
        <dbReference type="SAM" id="MobiDB-lite"/>
    </source>
</evidence>
<evidence type="ECO:0000313" key="4">
    <source>
        <dbReference type="EMBL" id="GAA5060043.1"/>
    </source>
</evidence>
<organism evidence="4 5">
    <name type="scientific">Erythrobacter westpacificensis</name>
    <dbReference type="NCBI Taxonomy" id="1055231"/>
    <lineage>
        <taxon>Bacteria</taxon>
        <taxon>Pseudomonadati</taxon>
        <taxon>Pseudomonadota</taxon>
        <taxon>Alphaproteobacteria</taxon>
        <taxon>Sphingomonadales</taxon>
        <taxon>Erythrobacteraceae</taxon>
        <taxon>Erythrobacter/Porphyrobacter group</taxon>
        <taxon>Erythrobacter</taxon>
    </lineage>
</organism>
<feature type="domain" description="DUF4168" evidence="3">
    <location>
        <begin position="71"/>
        <end position="109"/>
    </location>
</feature>
<dbReference type="InterPro" id="IPR025433">
    <property type="entry name" value="DUF4168"/>
</dbReference>
<sequence>MRFICLSLAAIALAAPVGVAAQDSADTAPSATQAPQQALPSSADISDEEVSQFALAALIVQQIAADEAIPQEEKQATVQQAVEQIGVAPQRYNTLARATQNDPALAERVNLAANAHIEVAQSSQ</sequence>
<evidence type="ECO:0000256" key="2">
    <source>
        <dbReference type="SAM" id="SignalP"/>
    </source>
</evidence>
<feature type="signal peptide" evidence="2">
    <location>
        <begin position="1"/>
        <end position="21"/>
    </location>
</feature>
<keyword evidence="5" id="KW-1185">Reference proteome</keyword>
<name>A0ABP9KJ79_9SPHN</name>
<evidence type="ECO:0000313" key="5">
    <source>
        <dbReference type="Proteomes" id="UP001500518"/>
    </source>
</evidence>
<dbReference type="EMBL" id="BAABHV010000021">
    <property type="protein sequence ID" value="GAA5060043.1"/>
    <property type="molecule type" value="Genomic_DNA"/>
</dbReference>
<comment type="caution">
    <text evidence="4">The sequence shown here is derived from an EMBL/GenBank/DDBJ whole genome shotgun (WGS) entry which is preliminary data.</text>
</comment>
<feature type="compositionally biased region" description="Low complexity" evidence="1">
    <location>
        <begin position="22"/>
        <end position="44"/>
    </location>
</feature>